<sequence>MLKPTYTIFAGVNGAGKSSLYNNLILTTEKDFLGKRINTDEIVKEIGDWKRDTDQMKAGRIALAKIKEFFENKTTFNQETTLCGNSILRTIKKAKELGYDIDLHFVSVNSSDIAKERVRQRVLKGGHGIPEESIERRFYESRENLAKISEYCDKITIYDNTDILITKVYIKNNNILYKGSNLPIWLDEFIEKLGK</sequence>
<protein>
    <submittedName>
        <fullName evidence="4">Zeta toxin family protein</fullName>
    </submittedName>
</protein>
<accession>A0ABU4WCE6</accession>
<evidence type="ECO:0000313" key="4">
    <source>
        <dbReference type="EMBL" id="MDX8337218.1"/>
    </source>
</evidence>
<reference evidence="5" key="1">
    <citation type="submission" date="2023-07" db="EMBL/GenBank/DDBJ databases">
        <authorList>
            <person name="Colorado M.A."/>
            <person name="Villamil L.M."/>
            <person name="Melo J.F."/>
            <person name="Rodriguez J.A."/>
            <person name="Ruiz R.Y."/>
        </authorList>
    </citation>
    <scope>NUCLEOTIDE SEQUENCE [LARGE SCALE GENOMIC DNA]</scope>
    <source>
        <strain evidence="5">C33</strain>
    </source>
</reference>
<dbReference type="InterPro" id="IPR027417">
    <property type="entry name" value="P-loop_NTPase"/>
</dbReference>
<dbReference type="PANTHER" id="PTHR39206">
    <property type="entry name" value="SLL8004 PROTEIN"/>
    <property type="match status" value="1"/>
</dbReference>
<evidence type="ECO:0000313" key="5">
    <source>
        <dbReference type="Proteomes" id="UP001279681"/>
    </source>
</evidence>
<keyword evidence="1" id="KW-0547">Nucleotide-binding</keyword>
<dbReference type="Gene3D" id="3.40.50.300">
    <property type="entry name" value="P-loop containing nucleotide triphosphate hydrolases"/>
    <property type="match status" value="1"/>
</dbReference>
<dbReference type="SUPFAM" id="SSF52540">
    <property type="entry name" value="P-loop containing nucleoside triphosphate hydrolases"/>
    <property type="match status" value="1"/>
</dbReference>
<dbReference type="Proteomes" id="UP001279681">
    <property type="component" value="Unassembled WGS sequence"/>
</dbReference>
<keyword evidence="2" id="KW-0067">ATP-binding</keyword>
<gene>
    <name evidence="4" type="ORF">RFV38_12065</name>
</gene>
<evidence type="ECO:0000256" key="1">
    <source>
        <dbReference type="ARBA" id="ARBA00022741"/>
    </source>
</evidence>
<comment type="caution">
    <text evidence="4">The sequence shown here is derived from an EMBL/GenBank/DDBJ whole genome shotgun (WGS) entry which is preliminary data.</text>
</comment>
<proteinExistence type="predicted"/>
<evidence type="ECO:0000259" key="3">
    <source>
        <dbReference type="Pfam" id="PF06414"/>
    </source>
</evidence>
<dbReference type="RefSeq" id="WP_320314571.1">
    <property type="nucleotide sequence ID" value="NZ_JAVIKH010000024.1"/>
</dbReference>
<organism evidence="4 5">
    <name type="scientific">Candidatus Cetobacterium colombiensis</name>
    <dbReference type="NCBI Taxonomy" id="3073100"/>
    <lineage>
        <taxon>Bacteria</taxon>
        <taxon>Fusobacteriati</taxon>
        <taxon>Fusobacteriota</taxon>
        <taxon>Fusobacteriia</taxon>
        <taxon>Fusobacteriales</taxon>
        <taxon>Fusobacteriaceae</taxon>
        <taxon>Cetobacterium</taxon>
    </lineage>
</organism>
<keyword evidence="5" id="KW-1185">Reference proteome</keyword>
<dbReference type="InterPro" id="IPR010488">
    <property type="entry name" value="Zeta_toxin_domain"/>
</dbReference>
<evidence type="ECO:0000256" key="2">
    <source>
        <dbReference type="ARBA" id="ARBA00022840"/>
    </source>
</evidence>
<feature type="domain" description="Zeta toxin" evidence="3">
    <location>
        <begin position="3"/>
        <end position="163"/>
    </location>
</feature>
<dbReference type="Pfam" id="PF06414">
    <property type="entry name" value="Zeta_toxin"/>
    <property type="match status" value="1"/>
</dbReference>
<dbReference type="EMBL" id="JAVIKH010000024">
    <property type="protein sequence ID" value="MDX8337218.1"/>
    <property type="molecule type" value="Genomic_DNA"/>
</dbReference>
<name>A0ABU4WCE6_9FUSO</name>
<dbReference type="PANTHER" id="PTHR39206:SF1">
    <property type="entry name" value="SLL8004 PROTEIN"/>
    <property type="match status" value="1"/>
</dbReference>